<dbReference type="SUPFAM" id="SSF103642">
    <property type="entry name" value="Sec-C motif"/>
    <property type="match status" value="1"/>
</dbReference>
<gene>
    <name evidence="1" type="ORF">SAMN05660964_02398</name>
</gene>
<sequence length="266" mass="29931">MDKKSIVKILASLGEPPDNKPWRDYSRYGFTAADASTLVELVADNSFLESEREDYWVPLHSWRALLHLMPAGLHELIGIFDVVAEDDWAVDEIPTVVAAACDAALDPLLDYVLDKRNDEFAIPLALQCLVETGKRHSKLRKPVIERLVYALQHSAVRDYGLRGLIVAELVALRAVEAMPEIRRAFAEDQVDWTVSGDLEDVELGMGLRTERATPRHNYKVEQDDADDEDEDDAQLVEQVIRAEPKIGRNEPCPCGSGKKYKKCCMQ</sequence>
<evidence type="ECO:0000313" key="2">
    <source>
        <dbReference type="Proteomes" id="UP000199397"/>
    </source>
</evidence>
<reference evidence="1 2" key="1">
    <citation type="submission" date="2016-10" db="EMBL/GenBank/DDBJ databases">
        <authorList>
            <person name="de Groot N.N."/>
        </authorList>
    </citation>
    <scope>NUCLEOTIDE SEQUENCE [LARGE SCALE GENOMIC DNA]</scope>
    <source>
        <strain evidence="1 2">DSM 21228</strain>
    </source>
</reference>
<dbReference type="Proteomes" id="UP000199397">
    <property type="component" value="Unassembled WGS sequence"/>
</dbReference>
<dbReference type="InterPro" id="IPR004027">
    <property type="entry name" value="SEC_C_motif"/>
</dbReference>
<dbReference type="Pfam" id="PF02810">
    <property type="entry name" value="SEC-C"/>
    <property type="match status" value="1"/>
</dbReference>
<dbReference type="OrthoDB" id="570299at2"/>
<dbReference type="STRING" id="525918.SAMN05660964_02398"/>
<dbReference type="AlphaFoldDB" id="A0A1H4DYN3"/>
<dbReference type="PANTHER" id="PTHR33747">
    <property type="entry name" value="UPF0225 PROTEIN SCO1677"/>
    <property type="match status" value="1"/>
</dbReference>
<dbReference type="PANTHER" id="PTHR33747:SF1">
    <property type="entry name" value="ADENYLATE CYCLASE-ASSOCIATED CAP C-TERMINAL DOMAIN-CONTAINING PROTEIN"/>
    <property type="match status" value="1"/>
</dbReference>
<keyword evidence="2" id="KW-1185">Reference proteome</keyword>
<organism evidence="1 2">
    <name type="scientific">Thiothrix caldifontis</name>
    <dbReference type="NCBI Taxonomy" id="525918"/>
    <lineage>
        <taxon>Bacteria</taxon>
        <taxon>Pseudomonadati</taxon>
        <taxon>Pseudomonadota</taxon>
        <taxon>Gammaproteobacteria</taxon>
        <taxon>Thiotrichales</taxon>
        <taxon>Thiotrichaceae</taxon>
        <taxon>Thiothrix</taxon>
    </lineage>
</organism>
<dbReference type="Gene3D" id="3.10.450.50">
    <property type="match status" value="1"/>
</dbReference>
<accession>A0A1H4DYN3</accession>
<evidence type="ECO:0008006" key="3">
    <source>
        <dbReference type="Google" id="ProtNLM"/>
    </source>
</evidence>
<protein>
    <recommendedName>
        <fullName evidence="3">SEC-C motif-containing protein</fullName>
    </recommendedName>
</protein>
<dbReference type="EMBL" id="FNQP01000013">
    <property type="protein sequence ID" value="SEA77292.1"/>
    <property type="molecule type" value="Genomic_DNA"/>
</dbReference>
<proteinExistence type="predicted"/>
<name>A0A1H4DYN3_9GAMM</name>
<evidence type="ECO:0000313" key="1">
    <source>
        <dbReference type="EMBL" id="SEA77292.1"/>
    </source>
</evidence>